<dbReference type="GO" id="GO:0000981">
    <property type="term" value="F:DNA-binding transcription factor activity, RNA polymerase II-specific"/>
    <property type="evidence" value="ECO:0007669"/>
    <property type="project" value="TreeGrafter"/>
</dbReference>
<dbReference type="CDD" id="cd14721">
    <property type="entry name" value="bZIP_Fos"/>
    <property type="match status" value="1"/>
</dbReference>
<dbReference type="Ensembl" id="ENSCCRT00020054728.1">
    <property type="protein sequence ID" value="ENSCCRP00020050224.1"/>
    <property type="gene ID" value="ENSCCRG00020022379.1"/>
</dbReference>
<feature type="compositionally biased region" description="Low complexity" evidence="1">
    <location>
        <begin position="221"/>
        <end position="231"/>
    </location>
</feature>
<dbReference type="PANTHER" id="PTHR23351">
    <property type="entry name" value="FOS TRANSCRIPTION FACTOR-RELATED"/>
    <property type="match status" value="1"/>
</dbReference>
<dbReference type="PRINTS" id="PR00042">
    <property type="entry name" value="LEUZIPPRFOS"/>
</dbReference>
<dbReference type="PANTHER" id="PTHR23351:SF52">
    <property type="entry name" value="PROTO-ONCOGENE C-FOS-RELATED"/>
    <property type="match status" value="1"/>
</dbReference>
<feature type="domain" description="BZIP" evidence="2">
    <location>
        <begin position="141"/>
        <end position="204"/>
    </location>
</feature>
<dbReference type="SUPFAM" id="SSF57959">
    <property type="entry name" value="Leucine zipper domain"/>
    <property type="match status" value="1"/>
</dbReference>
<feature type="compositionally biased region" description="Low complexity" evidence="1">
    <location>
        <begin position="238"/>
        <end position="249"/>
    </location>
</feature>
<dbReference type="GO" id="GO:0000978">
    <property type="term" value="F:RNA polymerase II cis-regulatory region sequence-specific DNA binding"/>
    <property type="evidence" value="ECO:0007669"/>
    <property type="project" value="TreeGrafter"/>
</dbReference>
<proteinExistence type="predicted"/>
<evidence type="ECO:0000256" key="1">
    <source>
        <dbReference type="SAM" id="MobiDB-lite"/>
    </source>
</evidence>
<evidence type="ECO:0000259" key="2">
    <source>
        <dbReference type="PROSITE" id="PS50217"/>
    </source>
</evidence>
<reference evidence="3" key="1">
    <citation type="submission" date="2025-08" db="UniProtKB">
        <authorList>
            <consortium name="Ensembl"/>
        </authorList>
    </citation>
    <scope>IDENTIFICATION</scope>
</reference>
<feature type="region of interest" description="Disordered" evidence="1">
    <location>
        <begin position="102"/>
        <end position="161"/>
    </location>
</feature>
<feature type="compositionally biased region" description="Basic and acidic residues" evidence="1">
    <location>
        <begin position="352"/>
        <end position="374"/>
    </location>
</feature>
<dbReference type="GO" id="GO:0005634">
    <property type="term" value="C:nucleus"/>
    <property type="evidence" value="ECO:0007669"/>
    <property type="project" value="TreeGrafter"/>
</dbReference>
<protein>
    <submittedName>
        <fullName evidence="3">Si:ch211-153j24.3</fullName>
    </submittedName>
</protein>
<organism evidence="3 4">
    <name type="scientific">Cyprinus carpio</name>
    <name type="common">Common carp</name>
    <dbReference type="NCBI Taxonomy" id="7962"/>
    <lineage>
        <taxon>Eukaryota</taxon>
        <taxon>Metazoa</taxon>
        <taxon>Chordata</taxon>
        <taxon>Craniata</taxon>
        <taxon>Vertebrata</taxon>
        <taxon>Euteleostomi</taxon>
        <taxon>Actinopterygii</taxon>
        <taxon>Neopterygii</taxon>
        <taxon>Teleostei</taxon>
        <taxon>Ostariophysi</taxon>
        <taxon>Cypriniformes</taxon>
        <taxon>Cyprinidae</taxon>
        <taxon>Cyprininae</taxon>
        <taxon>Cyprinus</taxon>
    </lineage>
</organism>
<feature type="region of interest" description="Disordered" evidence="1">
    <location>
        <begin position="213"/>
        <end position="249"/>
    </location>
</feature>
<dbReference type="Gene3D" id="1.20.5.170">
    <property type="match status" value="1"/>
</dbReference>
<dbReference type="PROSITE" id="PS50217">
    <property type="entry name" value="BZIP"/>
    <property type="match status" value="1"/>
</dbReference>
<dbReference type="SMART" id="SM00338">
    <property type="entry name" value="BRLZ"/>
    <property type="match status" value="1"/>
</dbReference>
<dbReference type="Proteomes" id="UP000694701">
    <property type="component" value="Unplaced"/>
</dbReference>
<feature type="region of interest" description="Disordered" evidence="1">
    <location>
        <begin position="351"/>
        <end position="374"/>
    </location>
</feature>
<evidence type="ECO:0000313" key="4">
    <source>
        <dbReference type="Proteomes" id="UP000694701"/>
    </source>
</evidence>
<dbReference type="FunFam" id="1.20.5.170:FF:000006">
    <property type="entry name" value="fos-related antigen 2 isoform X1"/>
    <property type="match status" value="1"/>
</dbReference>
<evidence type="ECO:0000313" key="3">
    <source>
        <dbReference type="Ensembl" id="ENSCCRP00020050224.1"/>
    </source>
</evidence>
<dbReference type="InterPro" id="IPR046347">
    <property type="entry name" value="bZIP_sf"/>
</dbReference>
<dbReference type="AlphaFoldDB" id="A0A8C2F5R8"/>
<dbReference type="InterPro" id="IPR004827">
    <property type="entry name" value="bZIP"/>
</dbReference>
<dbReference type="PROSITE" id="PS00036">
    <property type="entry name" value="BZIP_BASIC"/>
    <property type="match status" value="1"/>
</dbReference>
<dbReference type="InterPro" id="IPR000837">
    <property type="entry name" value="AP-1"/>
</dbReference>
<sequence length="374" mass="40857">MDWTIHCRSGHEEIAVTVGTKEALETLSISWSDLAEVMPKNASVSQVSAEQLLHTSASEMKDTQKTGILKDADAPFVPTVTAVASAPDLKWMVLSTDISSVSPCRHEKPQSSSHSTDAKPAQKTFTGRRKGVKDQLSPEEEERKRIRRERNKLAAAKCRNRRRELTNSLQAETDSLEEDKAALQSEIASLLKEKERLELILSAHKPYCKLTEETAAESEEQTQSQEEQIQAPNVCPEQAPTSPQQPDPTSTAIFGDSDVLLCSSAELGAAEVEPYIDMRDVSMEDISDVIDSGDDMDLLVPDIDLTSSLGLSEWETLYMSMGGGLEPLSSPACSPTCSSTNAVPVFSFNNTDVEKHDSGKEDKSNAAKEIKTTL</sequence>
<dbReference type="Pfam" id="PF00170">
    <property type="entry name" value="bZIP_1"/>
    <property type="match status" value="1"/>
</dbReference>
<name>A0A8C2F5R8_CYPCA</name>
<accession>A0A8C2F5R8</accession>